<dbReference type="Pfam" id="PF00582">
    <property type="entry name" value="Usp"/>
    <property type="match status" value="1"/>
</dbReference>
<gene>
    <name evidence="3" type="ORF">ACFPO9_00990</name>
</gene>
<dbReference type="InterPro" id="IPR006015">
    <property type="entry name" value="Universal_stress_UspA"/>
</dbReference>
<dbReference type="Proteomes" id="UP001596086">
    <property type="component" value="Unassembled WGS sequence"/>
</dbReference>
<name>A0ABW0RVR7_9BURK</name>
<dbReference type="PRINTS" id="PR01438">
    <property type="entry name" value="UNVRSLSTRESS"/>
</dbReference>
<dbReference type="CDD" id="cd00293">
    <property type="entry name" value="USP-like"/>
    <property type="match status" value="1"/>
</dbReference>
<dbReference type="EMBL" id="JBHSMZ010000001">
    <property type="protein sequence ID" value="MFC5547087.1"/>
    <property type="molecule type" value="Genomic_DNA"/>
</dbReference>
<comment type="similarity">
    <text evidence="1">Belongs to the universal stress protein A family.</text>
</comment>
<comment type="caution">
    <text evidence="3">The sequence shown here is derived from an EMBL/GenBank/DDBJ whole genome shotgun (WGS) entry which is preliminary data.</text>
</comment>
<evidence type="ECO:0000256" key="1">
    <source>
        <dbReference type="ARBA" id="ARBA00008791"/>
    </source>
</evidence>
<protein>
    <submittedName>
        <fullName evidence="3">Universal stress protein</fullName>
    </submittedName>
</protein>
<reference evidence="4" key="1">
    <citation type="journal article" date="2019" name="Int. J. Syst. Evol. Microbiol.">
        <title>The Global Catalogue of Microorganisms (GCM) 10K type strain sequencing project: providing services to taxonomists for standard genome sequencing and annotation.</title>
        <authorList>
            <consortium name="The Broad Institute Genomics Platform"/>
            <consortium name="The Broad Institute Genome Sequencing Center for Infectious Disease"/>
            <person name="Wu L."/>
            <person name="Ma J."/>
        </authorList>
    </citation>
    <scope>NUCLEOTIDE SEQUENCE [LARGE SCALE GENOMIC DNA]</scope>
    <source>
        <strain evidence="4">CGMCC 4.5798</strain>
    </source>
</reference>
<dbReference type="PANTHER" id="PTHR46268">
    <property type="entry name" value="STRESS RESPONSE PROTEIN NHAX"/>
    <property type="match status" value="1"/>
</dbReference>
<dbReference type="Gene3D" id="3.40.50.12370">
    <property type="match status" value="1"/>
</dbReference>
<evidence type="ECO:0000313" key="4">
    <source>
        <dbReference type="Proteomes" id="UP001596086"/>
    </source>
</evidence>
<evidence type="ECO:0000313" key="3">
    <source>
        <dbReference type="EMBL" id="MFC5547087.1"/>
    </source>
</evidence>
<dbReference type="InterPro" id="IPR006016">
    <property type="entry name" value="UspA"/>
</dbReference>
<feature type="domain" description="UspA" evidence="2">
    <location>
        <begin position="160"/>
        <end position="280"/>
    </location>
</feature>
<accession>A0ABW0RVR7</accession>
<dbReference type="SUPFAM" id="SSF52402">
    <property type="entry name" value="Adenine nucleotide alpha hydrolases-like"/>
    <property type="match status" value="2"/>
</dbReference>
<dbReference type="RefSeq" id="WP_379765713.1">
    <property type="nucleotide sequence ID" value="NZ_JBHSMZ010000001.1"/>
</dbReference>
<sequence length="281" mass="29779">MYKTIVLHIDGGSQQDSRMRAAAMLAREHGAHLVGTAATGISYTDLALLAGSMAAPVPVTDLDGLRDAALVRLQEFAAQAVRLGVASSEVRLIEDHADYALLMQSRYADLVVLSQDREHGHELGLPARVRRLPEHLALHGARPVLVIPDSWQGEPIPGTVVAGWDGSMQAIRAFEAALPLLQRAPGVKLALINPDTLTGLHGEEPGADMALFLARHGVEVEVVVERTGATAGHALAALASDCGAGLIVSGAYGHSRYREWVLGGVTRELLARTPVPLLIAH</sequence>
<keyword evidence="4" id="KW-1185">Reference proteome</keyword>
<evidence type="ECO:0000259" key="2">
    <source>
        <dbReference type="Pfam" id="PF00582"/>
    </source>
</evidence>
<organism evidence="3 4">
    <name type="scientific">Massilia aerilata</name>
    <dbReference type="NCBI Taxonomy" id="453817"/>
    <lineage>
        <taxon>Bacteria</taxon>
        <taxon>Pseudomonadati</taxon>
        <taxon>Pseudomonadota</taxon>
        <taxon>Betaproteobacteria</taxon>
        <taxon>Burkholderiales</taxon>
        <taxon>Oxalobacteraceae</taxon>
        <taxon>Telluria group</taxon>
        <taxon>Massilia</taxon>
    </lineage>
</organism>
<dbReference type="PANTHER" id="PTHR46268:SF15">
    <property type="entry name" value="UNIVERSAL STRESS PROTEIN HP_0031"/>
    <property type="match status" value="1"/>
</dbReference>
<proteinExistence type="inferred from homology"/>